<sequence>MTLIRWQSFRGIDELQREMNRVFDTLVPSTNLSTEINWPSFVPGAELTETPETVHLKLEVPGLDGKDINIEVTADSVTISGERKSETKTEEQGVTRTEFRYGQFHRVIPLPVKVQNTEAKAEYKDGILNLDLPKAEPEKNRVVKLNLG</sequence>
<dbReference type="InterPro" id="IPR002068">
    <property type="entry name" value="A-crystallin/Hsp20_dom"/>
</dbReference>
<dbReference type="Gene3D" id="2.60.40.790">
    <property type="match status" value="1"/>
</dbReference>
<feature type="domain" description="CS" evidence="4">
    <location>
        <begin position="40"/>
        <end position="143"/>
    </location>
</feature>
<dbReference type="SUPFAM" id="SSF49764">
    <property type="entry name" value="HSP20-like chaperones"/>
    <property type="match status" value="1"/>
</dbReference>
<organism evidence="5">
    <name type="scientific">Woronichinia naegeliana WA131</name>
    <dbReference type="NCBI Taxonomy" id="2824559"/>
    <lineage>
        <taxon>Bacteria</taxon>
        <taxon>Bacillati</taxon>
        <taxon>Cyanobacteriota</taxon>
        <taxon>Cyanophyceae</taxon>
        <taxon>Synechococcales</taxon>
        <taxon>Coelosphaeriaceae</taxon>
        <taxon>Woronichinia</taxon>
    </lineage>
</organism>
<dbReference type="Proteomes" id="UP001065613">
    <property type="component" value="Chromosome"/>
</dbReference>
<accession>A0A977KYF5</accession>
<dbReference type="PANTHER" id="PTHR11527">
    <property type="entry name" value="HEAT-SHOCK PROTEIN 20 FAMILY MEMBER"/>
    <property type="match status" value="1"/>
</dbReference>
<proteinExistence type="inferred from homology"/>
<gene>
    <name evidence="5" type="ORF">KA717_05360</name>
</gene>
<evidence type="ECO:0000259" key="4">
    <source>
        <dbReference type="PROSITE" id="PS51203"/>
    </source>
</evidence>
<evidence type="ECO:0000256" key="2">
    <source>
        <dbReference type="RuleBase" id="RU003616"/>
    </source>
</evidence>
<dbReference type="InterPro" id="IPR007052">
    <property type="entry name" value="CS_dom"/>
</dbReference>
<dbReference type="CDD" id="cd06464">
    <property type="entry name" value="ACD_sHsps-like"/>
    <property type="match status" value="1"/>
</dbReference>
<evidence type="ECO:0000313" key="5">
    <source>
        <dbReference type="EMBL" id="UXE62249.1"/>
    </source>
</evidence>
<dbReference type="PROSITE" id="PS01031">
    <property type="entry name" value="SHSP"/>
    <property type="match status" value="1"/>
</dbReference>
<feature type="domain" description="SHSP" evidence="3">
    <location>
        <begin position="36"/>
        <end position="148"/>
    </location>
</feature>
<dbReference type="InterPro" id="IPR031107">
    <property type="entry name" value="Small_HSP"/>
</dbReference>
<comment type="similarity">
    <text evidence="1 2">Belongs to the small heat shock protein (HSP20) family.</text>
</comment>
<evidence type="ECO:0000259" key="3">
    <source>
        <dbReference type="PROSITE" id="PS01031"/>
    </source>
</evidence>
<name>A0A977KYF5_9CYAN</name>
<dbReference type="InterPro" id="IPR008978">
    <property type="entry name" value="HSP20-like_chaperone"/>
</dbReference>
<reference evidence="5" key="1">
    <citation type="submission" date="2021-04" db="EMBL/GenBank/DDBJ databases">
        <title>Genome sequence of Woronichinia naegeliana from Washington state freshwater lake bloom.</title>
        <authorList>
            <person name="Dreher T.W."/>
        </authorList>
    </citation>
    <scope>NUCLEOTIDE SEQUENCE</scope>
    <source>
        <strain evidence="5">WA131</strain>
    </source>
</reference>
<dbReference type="EMBL" id="CP073041">
    <property type="protein sequence ID" value="UXE62249.1"/>
    <property type="molecule type" value="Genomic_DNA"/>
</dbReference>
<protein>
    <submittedName>
        <fullName evidence="5">Hsp20/alpha crystallin family protein</fullName>
    </submittedName>
</protein>
<dbReference type="AlphaFoldDB" id="A0A977KYF5"/>
<dbReference type="KEGG" id="wna:KA717_05360"/>
<dbReference type="Pfam" id="PF00011">
    <property type="entry name" value="HSP20"/>
    <property type="match status" value="1"/>
</dbReference>
<evidence type="ECO:0000256" key="1">
    <source>
        <dbReference type="PROSITE-ProRule" id="PRU00285"/>
    </source>
</evidence>
<dbReference type="PROSITE" id="PS51203">
    <property type="entry name" value="CS"/>
    <property type="match status" value="1"/>
</dbReference>